<feature type="region of interest" description="Disordered" evidence="1">
    <location>
        <begin position="35"/>
        <end position="63"/>
    </location>
</feature>
<evidence type="ECO:0000313" key="3">
    <source>
        <dbReference type="Proteomes" id="UP000638648"/>
    </source>
</evidence>
<keyword evidence="3" id="KW-1185">Reference proteome</keyword>
<evidence type="ECO:0000313" key="2">
    <source>
        <dbReference type="EMBL" id="MBE1606220.1"/>
    </source>
</evidence>
<accession>A0A927N008</accession>
<proteinExistence type="predicted"/>
<protein>
    <submittedName>
        <fullName evidence="2">Uncharacterized protein</fullName>
    </submittedName>
</protein>
<gene>
    <name evidence="2" type="ORF">HEB94_003068</name>
</gene>
<name>A0A927N008_9ACTN</name>
<sequence>MLLFAIGSGIGASGTSTPVASTPAPAPTVTVTAAPEPAPTVTVTARPKTPAKPAAPAKAAGPASTISGDGIYLVGKDIKPGTYRATPKAGANCYWQRLSGLSGDLNDTLANGLPAGPVVVTIKSTDKAFESQRCGAWTRL</sequence>
<reference evidence="2" key="1">
    <citation type="submission" date="2020-10" db="EMBL/GenBank/DDBJ databases">
        <title>Sequencing the genomes of 1000 actinobacteria strains.</title>
        <authorList>
            <person name="Klenk H.-P."/>
        </authorList>
    </citation>
    <scope>NUCLEOTIDE SEQUENCE</scope>
    <source>
        <strain evidence="2">DSM 45354</strain>
    </source>
</reference>
<evidence type="ECO:0000256" key="1">
    <source>
        <dbReference type="SAM" id="MobiDB-lite"/>
    </source>
</evidence>
<dbReference type="AlphaFoldDB" id="A0A927N008"/>
<dbReference type="Proteomes" id="UP000638648">
    <property type="component" value="Unassembled WGS sequence"/>
</dbReference>
<comment type="caution">
    <text evidence="2">The sequence shown here is derived from an EMBL/GenBank/DDBJ whole genome shotgun (WGS) entry which is preliminary data.</text>
</comment>
<dbReference type="EMBL" id="JADBEM010000001">
    <property type="protein sequence ID" value="MBE1606220.1"/>
    <property type="molecule type" value="Genomic_DNA"/>
</dbReference>
<organism evidence="2 3">
    <name type="scientific">Actinopolymorpha pittospori</name>
    <dbReference type="NCBI Taxonomy" id="648752"/>
    <lineage>
        <taxon>Bacteria</taxon>
        <taxon>Bacillati</taxon>
        <taxon>Actinomycetota</taxon>
        <taxon>Actinomycetes</taxon>
        <taxon>Propionibacteriales</taxon>
        <taxon>Actinopolymorphaceae</taxon>
        <taxon>Actinopolymorpha</taxon>
    </lineage>
</organism>
<dbReference type="RefSeq" id="WP_192750387.1">
    <property type="nucleotide sequence ID" value="NZ_BAABJL010000011.1"/>
</dbReference>